<gene>
    <name evidence="4" type="ORF">AB0H04_06825</name>
</gene>
<evidence type="ECO:0000256" key="2">
    <source>
        <dbReference type="ARBA" id="ARBA00023163"/>
    </source>
</evidence>
<dbReference type="Gene3D" id="1.10.10.1320">
    <property type="entry name" value="Anti-sigma factor, zinc-finger domain"/>
    <property type="match status" value="1"/>
</dbReference>
<dbReference type="InterPro" id="IPR041916">
    <property type="entry name" value="Anti_sigma_zinc_sf"/>
</dbReference>
<evidence type="ECO:0000256" key="1">
    <source>
        <dbReference type="ARBA" id="ARBA00023015"/>
    </source>
</evidence>
<evidence type="ECO:0000256" key="3">
    <source>
        <dbReference type="SAM" id="Phobius"/>
    </source>
</evidence>
<evidence type="ECO:0000313" key="5">
    <source>
        <dbReference type="Proteomes" id="UP001551011"/>
    </source>
</evidence>
<evidence type="ECO:0008006" key="6">
    <source>
        <dbReference type="Google" id="ProtNLM"/>
    </source>
</evidence>
<sequence length="258" mass="27327">MSSDANCEKLREIGPELALGVLPGRERAEAVAHLDRCADCREYIRQLTLVGDRLVGLLPDREPPPGFETRVARGLAQSMTAPEGQRRPAGVFGRSRRGLRHGARRARVRVAAVGAAFAVAVGFAGWAVGTAVEEVTASPPPAVESEPMLVGDMTPAGRGGEPVGEVYAHPGSPGWIFVSVAMTRPGTRYTGTVSCLLERTDGTRVRVGDFALRDGHANWGVAVPVDLTRYSGARLTSPDGTVLATAQLRKGEVRTPEA</sequence>
<proteinExistence type="predicted"/>
<keyword evidence="3" id="KW-0812">Transmembrane</keyword>
<comment type="caution">
    <text evidence="4">The sequence shown here is derived from an EMBL/GenBank/DDBJ whole genome shotgun (WGS) entry which is preliminary data.</text>
</comment>
<feature type="transmembrane region" description="Helical" evidence="3">
    <location>
        <begin position="106"/>
        <end position="128"/>
    </location>
</feature>
<keyword evidence="2" id="KW-0804">Transcription</keyword>
<keyword evidence="1" id="KW-0805">Transcription regulation</keyword>
<dbReference type="Proteomes" id="UP001551011">
    <property type="component" value="Unassembled WGS sequence"/>
</dbReference>
<accession>A0ABV3A468</accession>
<evidence type="ECO:0000313" key="4">
    <source>
        <dbReference type="EMBL" id="MEU5706587.1"/>
    </source>
</evidence>
<keyword evidence="3" id="KW-1133">Transmembrane helix</keyword>
<keyword evidence="5" id="KW-1185">Reference proteome</keyword>
<organism evidence="4 5">
    <name type="scientific">Streptomyces flaveolus</name>
    <dbReference type="NCBI Taxonomy" id="67297"/>
    <lineage>
        <taxon>Bacteria</taxon>
        <taxon>Bacillati</taxon>
        <taxon>Actinomycetota</taxon>
        <taxon>Actinomycetes</taxon>
        <taxon>Kitasatosporales</taxon>
        <taxon>Streptomycetaceae</taxon>
        <taxon>Streptomyces</taxon>
    </lineage>
</organism>
<reference evidence="4 5" key="1">
    <citation type="submission" date="2024-06" db="EMBL/GenBank/DDBJ databases">
        <title>The Natural Products Discovery Center: Release of the First 8490 Sequenced Strains for Exploring Actinobacteria Biosynthetic Diversity.</title>
        <authorList>
            <person name="Kalkreuter E."/>
            <person name="Kautsar S.A."/>
            <person name="Yang D."/>
            <person name="Bader C.D."/>
            <person name="Teijaro C.N."/>
            <person name="Fluegel L."/>
            <person name="Davis C.M."/>
            <person name="Simpson J.R."/>
            <person name="Lauterbach L."/>
            <person name="Steele A.D."/>
            <person name="Gui C."/>
            <person name="Meng S."/>
            <person name="Li G."/>
            <person name="Viehrig K."/>
            <person name="Ye F."/>
            <person name="Su P."/>
            <person name="Kiefer A.F."/>
            <person name="Nichols A."/>
            <person name="Cepeda A.J."/>
            <person name="Yan W."/>
            <person name="Fan B."/>
            <person name="Jiang Y."/>
            <person name="Adhikari A."/>
            <person name="Zheng C.-J."/>
            <person name="Schuster L."/>
            <person name="Cowan T.M."/>
            <person name="Smanski M.J."/>
            <person name="Chevrette M.G."/>
            <person name="De Carvalho L.P.S."/>
            <person name="Shen B."/>
        </authorList>
    </citation>
    <scope>NUCLEOTIDE SEQUENCE [LARGE SCALE GENOMIC DNA]</scope>
    <source>
        <strain evidence="4 5">NPDC020594</strain>
    </source>
</reference>
<dbReference type="EMBL" id="JBFAEG010000004">
    <property type="protein sequence ID" value="MEU5706587.1"/>
    <property type="molecule type" value="Genomic_DNA"/>
</dbReference>
<protein>
    <recommendedName>
        <fullName evidence="6">Zinc-finger domain-containing protein</fullName>
    </recommendedName>
</protein>
<keyword evidence="3" id="KW-0472">Membrane</keyword>
<name>A0ABV3A468_9ACTN</name>
<dbReference type="RefSeq" id="WP_356191419.1">
    <property type="nucleotide sequence ID" value="NZ_JBEXDP010000005.1"/>
</dbReference>